<dbReference type="InterPro" id="IPR006379">
    <property type="entry name" value="HAD-SF_hydro_IIB"/>
</dbReference>
<proteinExistence type="predicted"/>
<dbReference type="GO" id="GO:0005829">
    <property type="term" value="C:cytosol"/>
    <property type="evidence" value="ECO:0007669"/>
    <property type="project" value="TreeGrafter"/>
</dbReference>
<evidence type="ECO:0000313" key="2">
    <source>
        <dbReference type="Proteomes" id="UP000823631"/>
    </source>
</evidence>
<dbReference type="Proteomes" id="UP000823631">
    <property type="component" value="Unassembled WGS sequence"/>
</dbReference>
<dbReference type="PANTHER" id="PTHR10000">
    <property type="entry name" value="PHOSPHOSERINE PHOSPHATASE"/>
    <property type="match status" value="1"/>
</dbReference>
<dbReference type="InterPro" id="IPR023214">
    <property type="entry name" value="HAD_sf"/>
</dbReference>
<dbReference type="PANTHER" id="PTHR10000:SF8">
    <property type="entry name" value="HAD SUPERFAMILY HYDROLASE-LIKE, TYPE 3"/>
    <property type="match status" value="1"/>
</dbReference>
<organism evidence="1 2">
    <name type="scientific">Candidatus Avisuccinivibrio stercorigallinarum</name>
    <dbReference type="NCBI Taxonomy" id="2840704"/>
    <lineage>
        <taxon>Bacteria</taxon>
        <taxon>Pseudomonadati</taxon>
        <taxon>Pseudomonadota</taxon>
        <taxon>Gammaproteobacteria</taxon>
        <taxon>Aeromonadales</taxon>
        <taxon>Succinivibrionaceae</taxon>
        <taxon>Succinivibrionaceae incertae sedis</taxon>
        <taxon>Candidatus Avisuccinivibrio</taxon>
    </lineage>
</organism>
<dbReference type="InterPro" id="IPR000150">
    <property type="entry name" value="Cof"/>
</dbReference>
<dbReference type="EMBL" id="JADINH010000182">
    <property type="protein sequence ID" value="MBO8416550.1"/>
    <property type="molecule type" value="Genomic_DNA"/>
</dbReference>
<evidence type="ECO:0000313" key="1">
    <source>
        <dbReference type="EMBL" id="MBO8416550.1"/>
    </source>
</evidence>
<dbReference type="Gene3D" id="3.40.50.1000">
    <property type="entry name" value="HAD superfamily/HAD-like"/>
    <property type="match status" value="1"/>
</dbReference>
<accession>A0A9D9DDR1</accession>
<name>A0A9D9DDR1_9GAMM</name>
<dbReference type="SFLD" id="SFLDS00003">
    <property type="entry name" value="Haloacid_Dehalogenase"/>
    <property type="match status" value="1"/>
</dbReference>
<dbReference type="AlphaFoldDB" id="A0A9D9DDR1"/>
<protein>
    <submittedName>
        <fullName evidence="1">HAD family phosphatase</fullName>
    </submittedName>
</protein>
<dbReference type="SUPFAM" id="SSF56784">
    <property type="entry name" value="HAD-like"/>
    <property type="match status" value="1"/>
</dbReference>
<dbReference type="GO" id="GO:0016791">
    <property type="term" value="F:phosphatase activity"/>
    <property type="evidence" value="ECO:0007669"/>
    <property type="project" value="TreeGrafter"/>
</dbReference>
<comment type="caution">
    <text evidence="1">The sequence shown here is derived from an EMBL/GenBank/DDBJ whole genome shotgun (WGS) entry which is preliminary data.</text>
</comment>
<reference evidence="1" key="1">
    <citation type="submission" date="2020-10" db="EMBL/GenBank/DDBJ databases">
        <authorList>
            <person name="Gilroy R."/>
        </authorList>
    </citation>
    <scope>NUCLEOTIDE SEQUENCE</scope>
    <source>
        <strain evidence="1">17213</strain>
    </source>
</reference>
<sequence>MSCNYNTYPLNKDLYKLIALDMDGTLLRRDKTISPRTKAVLKALQDKGLKLVIETGRCPSGVMRYADTIGLDLQHTYAVCYNGSGVFTLGDGIELSAVTKPGRLLKEIAALAHEHGAFIHAYSQDRALLVENHNPYSQKEIDHSLSPFVEVDFAQIPDDEPIYKVIAVGEADKLDAVRAACPEHLKEHFAVMRTDSYFLEFIAGRSTKGSGLLQLCELLKLKPEQAIAIGDAENDEQMVKLAGLGVAMGNATAELKAIAAVETLSCDEDGVAVFLERLL</sequence>
<dbReference type="InterPro" id="IPR036412">
    <property type="entry name" value="HAD-like_sf"/>
</dbReference>
<dbReference type="GO" id="GO:0000287">
    <property type="term" value="F:magnesium ion binding"/>
    <property type="evidence" value="ECO:0007669"/>
    <property type="project" value="TreeGrafter"/>
</dbReference>
<dbReference type="CDD" id="cd07516">
    <property type="entry name" value="HAD_Pase"/>
    <property type="match status" value="1"/>
</dbReference>
<dbReference type="Gene3D" id="3.30.1240.10">
    <property type="match status" value="1"/>
</dbReference>
<dbReference type="SFLD" id="SFLDG01140">
    <property type="entry name" value="C2.B:_Phosphomannomutase_and_P"/>
    <property type="match status" value="1"/>
</dbReference>
<reference evidence="1" key="2">
    <citation type="journal article" date="2021" name="PeerJ">
        <title>Extensive microbial diversity within the chicken gut microbiome revealed by metagenomics and culture.</title>
        <authorList>
            <person name="Gilroy R."/>
            <person name="Ravi A."/>
            <person name="Getino M."/>
            <person name="Pursley I."/>
            <person name="Horton D.L."/>
            <person name="Alikhan N.F."/>
            <person name="Baker D."/>
            <person name="Gharbi K."/>
            <person name="Hall N."/>
            <person name="Watson M."/>
            <person name="Adriaenssens E.M."/>
            <person name="Foster-Nyarko E."/>
            <person name="Jarju S."/>
            <person name="Secka A."/>
            <person name="Antonio M."/>
            <person name="Oren A."/>
            <person name="Chaudhuri R.R."/>
            <person name="La Ragione R."/>
            <person name="Hildebrand F."/>
            <person name="Pallen M.J."/>
        </authorList>
    </citation>
    <scope>NUCLEOTIDE SEQUENCE</scope>
    <source>
        <strain evidence="1">17213</strain>
    </source>
</reference>
<dbReference type="NCBIfam" id="TIGR00099">
    <property type="entry name" value="Cof-subfamily"/>
    <property type="match status" value="1"/>
</dbReference>
<dbReference type="NCBIfam" id="TIGR01484">
    <property type="entry name" value="HAD-SF-IIB"/>
    <property type="match status" value="1"/>
</dbReference>
<dbReference type="Pfam" id="PF08282">
    <property type="entry name" value="Hydrolase_3"/>
    <property type="match status" value="1"/>
</dbReference>
<gene>
    <name evidence="1" type="ORF">IAB19_09235</name>
</gene>